<dbReference type="PIRSF" id="PIRSF016573">
    <property type="entry name" value="Peptidase_M7"/>
    <property type="match status" value="1"/>
</dbReference>
<dbReference type="Proteomes" id="UP000294927">
    <property type="component" value="Unassembled WGS sequence"/>
</dbReference>
<feature type="binding site" evidence="9">
    <location>
        <position position="122"/>
    </location>
    <ligand>
        <name>Zn(2+)</name>
        <dbReference type="ChEBI" id="CHEBI:29105"/>
        <note>catalytic</note>
    </ligand>
</feature>
<feature type="chain" id="PRO_5039428362" description="Extracellular small neutral protease" evidence="11">
    <location>
        <begin position="23"/>
        <end position="179"/>
    </location>
</feature>
<evidence type="ECO:0000256" key="6">
    <source>
        <dbReference type="ARBA" id="ARBA00023049"/>
    </source>
</evidence>
<accession>A0A4R7VXF3</accession>
<feature type="active site" evidence="8">
    <location>
        <position position="119"/>
    </location>
</feature>
<feature type="signal peptide" evidence="11">
    <location>
        <begin position="1"/>
        <end position="22"/>
    </location>
</feature>
<dbReference type="GO" id="GO:0004222">
    <property type="term" value="F:metalloendopeptidase activity"/>
    <property type="evidence" value="ECO:0007669"/>
    <property type="project" value="InterPro"/>
</dbReference>
<dbReference type="InterPro" id="IPR000013">
    <property type="entry name" value="Peptidase_M7"/>
</dbReference>
<sequence>MIRKTFVSVAAGAALVVAPMVATTVPAAADVTPQAVTVYYDASGAPSFASQIAAGVANWNSSVSNVQLVENPSAATLDFYEGSDPSGSYAYTDGHGNGYVFIDYTQAEQYYTIRITAHETGHVLGLPDHYEGPCSELMSGGGPGPSCTNAYPDDNEQAQVEQLWANGKRSRGVMERIDG</sequence>
<evidence type="ECO:0000313" key="13">
    <source>
        <dbReference type="Proteomes" id="UP000294927"/>
    </source>
</evidence>
<keyword evidence="5 9" id="KW-0479">Metal-binding</keyword>
<evidence type="ECO:0000256" key="10">
    <source>
        <dbReference type="PIRSR" id="PIRSR016573-3"/>
    </source>
</evidence>
<dbReference type="GO" id="GO:0005576">
    <property type="term" value="C:extracellular region"/>
    <property type="evidence" value="ECO:0007669"/>
    <property type="project" value="InterPro"/>
</dbReference>
<comment type="similarity">
    <text evidence="2">Belongs to the peptidase M7 family.</text>
</comment>
<dbReference type="InterPro" id="IPR024079">
    <property type="entry name" value="MetalloPept_cat_dom_sf"/>
</dbReference>
<dbReference type="SUPFAM" id="SSF55486">
    <property type="entry name" value="Metalloproteases ('zincins'), catalytic domain"/>
    <property type="match status" value="1"/>
</dbReference>
<dbReference type="GO" id="GO:0008270">
    <property type="term" value="F:zinc ion binding"/>
    <property type="evidence" value="ECO:0007669"/>
    <property type="project" value="InterPro"/>
</dbReference>
<evidence type="ECO:0000256" key="3">
    <source>
        <dbReference type="ARBA" id="ARBA00012325"/>
    </source>
</evidence>
<organism evidence="12 13">
    <name type="scientific">Actinophytocola oryzae</name>
    <dbReference type="NCBI Taxonomy" id="502181"/>
    <lineage>
        <taxon>Bacteria</taxon>
        <taxon>Bacillati</taxon>
        <taxon>Actinomycetota</taxon>
        <taxon>Actinomycetes</taxon>
        <taxon>Pseudonocardiales</taxon>
        <taxon>Pseudonocardiaceae</taxon>
    </lineage>
</organism>
<dbReference type="PRINTS" id="PR00787">
    <property type="entry name" value="NEUTRALPTASE"/>
</dbReference>
<protein>
    <recommendedName>
        <fullName evidence="4">Extracellular small neutral protease</fullName>
        <ecNumber evidence="3">3.4.24.77</ecNumber>
    </recommendedName>
    <alternativeName>
        <fullName evidence="7">Snapalysin</fullName>
    </alternativeName>
</protein>
<evidence type="ECO:0000313" key="12">
    <source>
        <dbReference type="EMBL" id="TDV53897.1"/>
    </source>
</evidence>
<reference evidence="12 13" key="1">
    <citation type="submission" date="2019-03" db="EMBL/GenBank/DDBJ databases">
        <title>Genomic Encyclopedia of Archaeal and Bacterial Type Strains, Phase II (KMG-II): from individual species to whole genera.</title>
        <authorList>
            <person name="Goeker M."/>
        </authorList>
    </citation>
    <scope>NUCLEOTIDE SEQUENCE [LARGE SCALE GENOMIC DNA]</scope>
    <source>
        <strain evidence="12 13">DSM 45499</strain>
    </source>
</reference>
<evidence type="ECO:0000256" key="9">
    <source>
        <dbReference type="PIRSR" id="PIRSR016573-2"/>
    </source>
</evidence>
<comment type="caution">
    <text evidence="12">The sequence shown here is derived from an EMBL/GenBank/DDBJ whole genome shotgun (WGS) entry which is preliminary data.</text>
</comment>
<gene>
    <name evidence="12" type="ORF">CLV71_104365</name>
</gene>
<name>A0A4R7VXF3_9PSEU</name>
<feature type="binding site" evidence="9">
    <location>
        <position position="118"/>
    </location>
    <ligand>
        <name>Zn(2+)</name>
        <dbReference type="ChEBI" id="CHEBI:29105"/>
        <note>catalytic</note>
    </ligand>
</feature>
<dbReference type="Pfam" id="PF02031">
    <property type="entry name" value="Peptidase_M7"/>
    <property type="match status" value="1"/>
</dbReference>
<dbReference type="EC" id="3.4.24.77" evidence="3"/>
<evidence type="ECO:0000256" key="8">
    <source>
        <dbReference type="PIRSR" id="PIRSR016573-1"/>
    </source>
</evidence>
<evidence type="ECO:0000256" key="11">
    <source>
        <dbReference type="SAM" id="SignalP"/>
    </source>
</evidence>
<dbReference type="AlphaFoldDB" id="A0A4R7VXF3"/>
<keyword evidence="6" id="KW-0482">Metalloprotease</keyword>
<proteinExistence type="inferred from homology"/>
<evidence type="ECO:0000256" key="5">
    <source>
        <dbReference type="ARBA" id="ARBA00022723"/>
    </source>
</evidence>
<comment type="cofactor">
    <cofactor evidence="9">
        <name>Zn(2+)</name>
        <dbReference type="ChEBI" id="CHEBI:29105"/>
    </cofactor>
    <text evidence="9">Binds 1 zinc ion per subunit.</text>
</comment>
<dbReference type="EMBL" id="SOCP01000004">
    <property type="protein sequence ID" value="TDV53897.1"/>
    <property type="molecule type" value="Genomic_DNA"/>
</dbReference>
<feature type="disulfide bond" evidence="10">
    <location>
        <begin position="134"/>
        <end position="147"/>
    </location>
</feature>
<dbReference type="OrthoDB" id="5243084at2"/>
<keyword evidence="11" id="KW-0732">Signal</keyword>
<keyword evidence="6" id="KW-0378">Hydrolase</keyword>
<dbReference type="RefSeq" id="WP_133902912.1">
    <property type="nucleotide sequence ID" value="NZ_SOCP01000004.1"/>
</dbReference>
<evidence type="ECO:0000256" key="7">
    <source>
        <dbReference type="ARBA" id="ARBA00029927"/>
    </source>
</evidence>
<keyword evidence="6" id="KW-0645">Protease</keyword>
<feature type="binding site" evidence="9">
    <location>
        <position position="128"/>
    </location>
    <ligand>
        <name>Zn(2+)</name>
        <dbReference type="ChEBI" id="CHEBI:29105"/>
        <note>catalytic</note>
    </ligand>
</feature>
<dbReference type="Gene3D" id="3.40.390.10">
    <property type="entry name" value="Collagenase (Catalytic Domain)"/>
    <property type="match status" value="1"/>
</dbReference>
<evidence type="ECO:0000256" key="1">
    <source>
        <dbReference type="ARBA" id="ARBA00000612"/>
    </source>
</evidence>
<dbReference type="GO" id="GO:0006508">
    <property type="term" value="P:proteolysis"/>
    <property type="evidence" value="ECO:0007669"/>
    <property type="project" value="InterPro"/>
</dbReference>
<comment type="catalytic activity">
    <reaction evidence="1">
        <text>Hydrolyzes proteins with a preference for Tyr or Phe in the P1' position. Has no action on amino-acid p-nitroanilides.</text>
        <dbReference type="EC" id="3.4.24.77"/>
    </reaction>
</comment>
<keyword evidence="13" id="KW-1185">Reference proteome</keyword>
<evidence type="ECO:0000256" key="2">
    <source>
        <dbReference type="ARBA" id="ARBA00006571"/>
    </source>
</evidence>
<keyword evidence="9" id="KW-0862">Zinc</keyword>
<evidence type="ECO:0000256" key="4">
    <source>
        <dbReference type="ARBA" id="ARBA00019129"/>
    </source>
</evidence>